<reference evidence="2 3" key="1">
    <citation type="submission" date="2020-04" db="EMBL/GenBank/DDBJ databases">
        <title>Molecular characterization of pseudomonads from Agaricus bisporus reveal novel blotch 2 pathogens in Western Europe.</title>
        <authorList>
            <person name="Taparia T."/>
            <person name="Krijger M."/>
            <person name="Haynes E."/>
            <person name="Elpinstone J.G."/>
            <person name="Noble R."/>
            <person name="Van Der Wolf J."/>
        </authorList>
    </citation>
    <scope>NUCLEOTIDE SEQUENCE [LARGE SCALE GENOMIC DNA]</scope>
    <source>
        <strain evidence="2 3">F1001</strain>
    </source>
</reference>
<dbReference type="EMBL" id="JACAPU010000003">
    <property type="protein sequence ID" value="NWB45480.1"/>
    <property type="molecule type" value="Genomic_DNA"/>
</dbReference>
<evidence type="ECO:0000256" key="1">
    <source>
        <dbReference type="SAM" id="SignalP"/>
    </source>
</evidence>
<keyword evidence="1" id="KW-0732">Signal</keyword>
<dbReference type="CDD" id="cd04221">
    <property type="entry name" value="MauL"/>
    <property type="match status" value="1"/>
</dbReference>
<protein>
    <submittedName>
        <fullName evidence="2">Methylamine utilization protein</fullName>
    </submittedName>
</protein>
<proteinExistence type="predicted"/>
<dbReference type="PROSITE" id="PS51257">
    <property type="entry name" value="PROKAR_LIPOPROTEIN"/>
    <property type="match status" value="1"/>
</dbReference>
<dbReference type="InterPro" id="IPR034242">
    <property type="entry name" value="MauL"/>
</dbReference>
<feature type="signal peptide" evidence="1">
    <location>
        <begin position="1"/>
        <end position="25"/>
    </location>
</feature>
<accession>A0A7Y8BIZ8</accession>
<comment type="caution">
    <text evidence="2">The sequence shown here is derived from an EMBL/GenBank/DDBJ whole genome shotgun (WGS) entry which is preliminary data.</text>
</comment>
<feature type="chain" id="PRO_5031136402" evidence="1">
    <location>
        <begin position="26"/>
        <end position="229"/>
    </location>
</feature>
<organism evidence="2 3">
    <name type="scientific">Pseudomonas gingeri</name>
    <dbReference type="NCBI Taxonomy" id="117681"/>
    <lineage>
        <taxon>Bacteria</taxon>
        <taxon>Pseudomonadati</taxon>
        <taxon>Pseudomonadota</taxon>
        <taxon>Gammaproteobacteria</taxon>
        <taxon>Pseudomonadales</taxon>
        <taxon>Pseudomonadaceae</taxon>
        <taxon>Pseudomonas</taxon>
    </lineage>
</organism>
<gene>
    <name evidence="2" type="ORF">HX829_03160</name>
</gene>
<dbReference type="InterPro" id="IPR008972">
    <property type="entry name" value="Cupredoxin"/>
</dbReference>
<evidence type="ECO:0000313" key="2">
    <source>
        <dbReference type="EMBL" id="NWB45480.1"/>
    </source>
</evidence>
<dbReference type="RefSeq" id="WP_177143285.1">
    <property type="nucleotide sequence ID" value="NZ_JACAPU010000003.1"/>
</dbReference>
<dbReference type="Proteomes" id="UP000582981">
    <property type="component" value="Unassembled WGS sequence"/>
</dbReference>
<sequence>MARPTSLIGLFLLVACLLSSGLSAAAGFQAEIVDQDGKPLPNAVLTLQGDAPPPVLSLKADMDQRDKQYDPHVLAVHTGTQIRFPNSDNIRHQVYSFSTPKRFELRLYEGTPSDPVLFDKPGIVVLGCNIHDWMLGYVYVTDDPWFAVSDKKGLIRFDKLPAGRYHVTLWHPQVADMLPQPGGEIGVSATDLKQRFSLSIQPLSPDAPAAPAPSAFGDAFNKAVSETAK</sequence>
<dbReference type="Gene3D" id="2.60.40.420">
    <property type="entry name" value="Cupredoxins - blue copper proteins"/>
    <property type="match status" value="1"/>
</dbReference>
<dbReference type="AlphaFoldDB" id="A0A7Y8BIZ8"/>
<evidence type="ECO:0000313" key="3">
    <source>
        <dbReference type="Proteomes" id="UP000582981"/>
    </source>
</evidence>
<dbReference type="SUPFAM" id="SSF49503">
    <property type="entry name" value="Cupredoxins"/>
    <property type="match status" value="1"/>
</dbReference>
<name>A0A7Y8BIZ8_9PSED</name>